<dbReference type="Pfam" id="PF00440">
    <property type="entry name" value="TetR_N"/>
    <property type="match status" value="1"/>
</dbReference>
<evidence type="ECO:0000256" key="1">
    <source>
        <dbReference type="ARBA" id="ARBA00023125"/>
    </source>
</evidence>
<dbReference type="OrthoDB" id="9812993at2"/>
<dbReference type="InterPro" id="IPR036271">
    <property type="entry name" value="Tet_transcr_reg_TetR-rel_C_sf"/>
</dbReference>
<feature type="coiled-coil region" evidence="3">
    <location>
        <begin position="105"/>
        <end position="132"/>
    </location>
</feature>
<dbReference type="PANTHER" id="PTHR43479">
    <property type="entry name" value="ACREF/ENVCD OPERON REPRESSOR-RELATED"/>
    <property type="match status" value="1"/>
</dbReference>
<name>R4KA48_9FIRM</name>
<dbReference type="HOGENOM" id="CLU_069356_12_4_9"/>
<dbReference type="Gene3D" id="1.10.10.60">
    <property type="entry name" value="Homeodomain-like"/>
    <property type="match status" value="1"/>
</dbReference>
<dbReference type="InterPro" id="IPR050624">
    <property type="entry name" value="HTH-type_Tx_Regulator"/>
</dbReference>
<evidence type="ECO:0000256" key="2">
    <source>
        <dbReference type="PROSITE-ProRule" id="PRU00335"/>
    </source>
</evidence>
<evidence type="ECO:0000256" key="3">
    <source>
        <dbReference type="SAM" id="Coils"/>
    </source>
</evidence>
<dbReference type="PANTHER" id="PTHR43479:SF11">
    <property type="entry name" value="ACREF_ENVCD OPERON REPRESSOR-RELATED"/>
    <property type="match status" value="1"/>
</dbReference>
<dbReference type="GO" id="GO:0003677">
    <property type="term" value="F:DNA binding"/>
    <property type="evidence" value="ECO:0007669"/>
    <property type="project" value="UniProtKB-UniRule"/>
</dbReference>
<dbReference type="PRINTS" id="PR00455">
    <property type="entry name" value="HTHTETR"/>
</dbReference>
<dbReference type="RefSeq" id="WP_006523513.1">
    <property type="nucleotide sequence ID" value="NC_021184.1"/>
</dbReference>
<dbReference type="EMBL" id="CP003273">
    <property type="protein sequence ID" value="AGL00033.1"/>
    <property type="molecule type" value="Genomic_DNA"/>
</dbReference>
<dbReference type="InterPro" id="IPR001647">
    <property type="entry name" value="HTH_TetR"/>
</dbReference>
<feature type="domain" description="HTH tetR-type" evidence="4">
    <location>
        <begin position="5"/>
        <end position="65"/>
    </location>
</feature>
<dbReference type="KEGG" id="dgi:Desgi_0458"/>
<protein>
    <submittedName>
        <fullName evidence="5">Transcriptional regulator</fullName>
    </submittedName>
</protein>
<feature type="DNA-binding region" description="H-T-H motif" evidence="2">
    <location>
        <begin position="28"/>
        <end position="47"/>
    </location>
</feature>
<dbReference type="Gene3D" id="1.10.357.10">
    <property type="entry name" value="Tetracycline Repressor, domain 2"/>
    <property type="match status" value="1"/>
</dbReference>
<dbReference type="PROSITE" id="PS50977">
    <property type="entry name" value="HTH_TETR_2"/>
    <property type="match status" value="1"/>
</dbReference>
<dbReference type="Proteomes" id="UP000013520">
    <property type="component" value="Chromosome"/>
</dbReference>
<dbReference type="SUPFAM" id="SSF46689">
    <property type="entry name" value="Homeodomain-like"/>
    <property type="match status" value="1"/>
</dbReference>
<evidence type="ECO:0000313" key="6">
    <source>
        <dbReference type="Proteomes" id="UP000013520"/>
    </source>
</evidence>
<evidence type="ECO:0000259" key="4">
    <source>
        <dbReference type="PROSITE" id="PS50977"/>
    </source>
</evidence>
<dbReference type="InterPro" id="IPR009057">
    <property type="entry name" value="Homeodomain-like_sf"/>
</dbReference>
<organism evidence="5 6">
    <name type="scientific">Desulfoscipio gibsoniae DSM 7213</name>
    <dbReference type="NCBI Taxonomy" id="767817"/>
    <lineage>
        <taxon>Bacteria</taxon>
        <taxon>Bacillati</taxon>
        <taxon>Bacillota</taxon>
        <taxon>Clostridia</taxon>
        <taxon>Eubacteriales</taxon>
        <taxon>Desulfallaceae</taxon>
        <taxon>Desulfoscipio</taxon>
    </lineage>
</organism>
<dbReference type="eggNOG" id="COG1309">
    <property type="taxonomic scope" value="Bacteria"/>
</dbReference>
<sequence length="194" mass="22471">MPTPEERYAAIIDAAVQLFRKKNYHGTSMQDIAEAVGIYRGSLYHYINSKEELLFRIVERAISKFREVLSKIQMENLTATEKLHQAIYTHVQYIVKDQAGLAILLEDTKQLSEEYQEKIRDAQKQYEIILQNIIEEGIQKGEFKDLNSKVVTYTLLGMMNWTYRWYSVKGKLSSEEIAAIIEDIIINGLSKSNN</sequence>
<gene>
    <name evidence="5" type="ORF">Desgi_0458</name>
</gene>
<evidence type="ECO:0000313" key="5">
    <source>
        <dbReference type="EMBL" id="AGL00033.1"/>
    </source>
</evidence>
<keyword evidence="6" id="KW-1185">Reference proteome</keyword>
<reference evidence="5 6" key="1">
    <citation type="submission" date="2012-01" db="EMBL/GenBank/DDBJ databases">
        <title>Complete sequence of Desulfotomaculum gibsoniae DSM 7213.</title>
        <authorList>
            <consortium name="US DOE Joint Genome Institute"/>
            <person name="Lucas S."/>
            <person name="Han J."/>
            <person name="Lapidus A."/>
            <person name="Cheng J.-F."/>
            <person name="Goodwin L."/>
            <person name="Pitluck S."/>
            <person name="Peters L."/>
            <person name="Ovchinnikova G."/>
            <person name="Teshima H."/>
            <person name="Detter J.C."/>
            <person name="Han C."/>
            <person name="Tapia R."/>
            <person name="Land M."/>
            <person name="Hauser L."/>
            <person name="Kyrpides N."/>
            <person name="Ivanova N."/>
            <person name="Pagani I."/>
            <person name="Parshina S."/>
            <person name="Plugge C."/>
            <person name="Muyzer G."/>
            <person name="Kuever J."/>
            <person name="Ivanova A."/>
            <person name="Nazina T."/>
            <person name="Klenk H.-P."/>
            <person name="Brambilla E."/>
            <person name="Spring S."/>
            <person name="Stams A.F."/>
            <person name="Woyke T."/>
        </authorList>
    </citation>
    <scope>NUCLEOTIDE SEQUENCE [LARGE SCALE GENOMIC DNA]</scope>
    <source>
        <strain evidence="5 6">DSM 7213</strain>
    </source>
</reference>
<keyword evidence="3" id="KW-0175">Coiled coil</keyword>
<proteinExistence type="predicted"/>
<keyword evidence="1 2" id="KW-0238">DNA-binding</keyword>
<dbReference type="SUPFAM" id="SSF48498">
    <property type="entry name" value="Tetracyclin repressor-like, C-terminal domain"/>
    <property type="match status" value="1"/>
</dbReference>
<dbReference type="Pfam" id="PF17932">
    <property type="entry name" value="TetR_C_24"/>
    <property type="match status" value="1"/>
</dbReference>
<accession>R4KA48</accession>
<dbReference type="AlphaFoldDB" id="R4KA48"/>
<dbReference type="STRING" id="767817.Desgi_0458"/>
<dbReference type="InterPro" id="IPR041490">
    <property type="entry name" value="KstR2_TetR_C"/>
</dbReference>